<dbReference type="InterPro" id="IPR000719">
    <property type="entry name" value="Prot_kinase_dom"/>
</dbReference>
<comment type="similarity">
    <text evidence="1">Belongs to the protein kinase superfamily. STE Ser/Thr protein kinase family. STE20 subfamily.</text>
</comment>
<dbReference type="Gene3D" id="1.10.510.10">
    <property type="entry name" value="Transferase(Phosphotransferase) domain 1"/>
    <property type="match status" value="1"/>
</dbReference>
<reference evidence="5" key="1">
    <citation type="journal article" date="2017" name="bioRxiv">
        <title>Comparative analysis of the genomes of Stylophora pistillata and Acropora digitifera provides evidence for extensive differences between species of corals.</title>
        <authorList>
            <person name="Voolstra C.R."/>
            <person name="Li Y."/>
            <person name="Liew Y.J."/>
            <person name="Baumgarten S."/>
            <person name="Zoccola D."/>
            <person name="Flot J.-F."/>
            <person name="Tambutte S."/>
            <person name="Allemand D."/>
            <person name="Aranda M."/>
        </authorList>
    </citation>
    <scope>NUCLEOTIDE SEQUENCE [LARGE SCALE GENOMIC DNA]</scope>
</reference>
<dbReference type="PROSITE" id="PS50011">
    <property type="entry name" value="PROTEIN_KINASE_DOM"/>
    <property type="match status" value="1"/>
</dbReference>
<keyword evidence="4" id="KW-0418">Kinase</keyword>
<dbReference type="PANTHER" id="PTHR48014">
    <property type="entry name" value="SERINE/THREONINE-PROTEIN KINASE FRAY2"/>
    <property type="match status" value="1"/>
</dbReference>
<feature type="domain" description="Protein kinase" evidence="3">
    <location>
        <begin position="66"/>
        <end position="350"/>
    </location>
</feature>
<dbReference type="EMBL" id="LSMT01000588">
    <property type="protein sequence ID" value="PFX15987.1"/>
    <property type="molecule type" value="Genomic_DNA"/>
</dbReference>
<gene>
    <name evidence="4" type="primary">STRADA</name>
    <name evidence="4" type="ORF">AWC38_SpisGene19769</name>
</gene>
<evidence type="ECO:0000256" key="1">
    <source>
        <dbReference type="ARBA" id="ARBA00008874"/>
    </source>
</evidence>
<dbReference type="GO" id="GO:0005524">
    <property type="term" value="F:ATP binding"/>
    <property type="evidence" value="ECO:0007669"/>
    <property type="project" value="InterPro"/>
</dbReference>
<dbReference type="GO" id="GO:0004672">
    <property type="term" value="F:protein kinase activity"/>
    <property type="evidence" value="ECO:0007669"/>
    <property type="project" value="InterPro"/>
</dbReference>
<accession>A0A2B4RI02</accession>
<dbReference type="InterPro" id="IPR047173">
    <property type="entry name" value="STRAD_A/B-like"/>
</dbReference>
<dbReference type="GO" id="GO:1902554">
    <property type="term" value="C:serine/threonine protein kinase complex"/>
    <property type="evidence" value="ECO:0007669"/>
    <property type="project" value="TreeGrafter"/>
</dbReference>
<evidence type="ECO:0000313" key="5">
    <source>
        <dbReference type="Proteomes" id="UP000225706"/>
    </source>
</evidence>
<sequence length="403" mass="44447">MDIRMASEPSVNSEVEKMILFAGEIGSQRTEILPKLQCICIDTAQIAVSPEEIVNQPPNQHSQYTYYFTFRKGFGGLSKVYVASHCPSKSLVVVKQTNVDVQNAEQLEDLKHEVQVMRSLSHPNILPFYCSFVTSREVWHVLPLMQLGSCSDILKTRFHDGMGEIIIAAILYEVLQGLDYLHKMGIIHRAVKGSHILIGADGTVCLSGLRKSIMLPQESNSSRVAHHFPAHAVAVLPWMAPEILQQLARGTVPYIGMPPTKVLLEKLKGSTPKLCDSLMMNDVDSSAQLTSATDSGFGNDLPSAGEGKETSQMTSQGMFSLAFQQVVDSCLQRDTSLRPTATSLASHVFFKQVKRKVKELLPDLLSSVPSLENCERDKRIDQENATAAASEDLAAITLDEWTF</sequence>
<dbReference type="InterPro" id="IPR011009">
    <property type="entry name" value="Kinase-like_dom_sf"/>
</dbReference>
<protein>
    <submittedName>
        <fullName evidence="4">STE20-related kinase adapter protein alpha</fullName>
    </submittedName>
</protein>
<evidence type="ECO:0000259" key="3">
    <source>
        <dbReference type="PROSITE" id="PS50011"/>
    </source>
</evidence>
<dbReference type="Proteomes" id="UP000225706">
    <property type="component" value="Unassembled WGS sequence"/>
</dbReference>
<dbReference type="PANTHER" id="PTHR48014:SF21">
    <property type="entry name" value="SERINE_THREONINE-PROTEIN KINASE FRAY2"/>
    <property type="match status" value="1"/>
</dbReference>
<dbReference type="SUPFAM" id="SSF56112">
    <property type="entry name" value="Protein kinase-like (PK-like)"/>
    <property type="match status" value="1"/>
</dbReference>
<comment type="caution">
    <text evidence="4">The sequence shown here is derived from an EMBL/GenBank/DDBJ whole genome shotgun (WGS) entry which is preliminary data.</text>
</comment>
<feature type="region of interest" description="Disordered" evidence="2">
    <location>
        <begin position="290"/>
        <end position="312"/>
    </location>
</feature>
<dbReference type="OrthoDB" id="840771at2759"/>
<dbReference type="AlphaFoldDB" id="A0A2B4RI02"/>
<dbReference type="STRING" id="50429.A0A2B4RI02"/>
<evidence type="ECO:0000313" key="4">
    <source>
        <dbReference type="EMBL" id="PFX15987.1"/>
    </source>
</evidence>
<keyword evidence="4" id="KW-0808">Transferase</keyword>
<dbReference type="GO" id="GO:0006611">
    <property type="term" value="P:protein export from nucleus"/>
    <property type="evidence" value="ECO:0007669"/>
    <property type="project" value="TreeGrafter"/>
</dbReference>
<dbReference type="Gene3D" id="3.30.200.20">
    <property type="entry name" value="Phosphorylase Kinase, domain 1"/>
    <property type="match status" value="1"/>
</dbReference>
<organism evidence="4 5">
    <name type="scientific">Stylophora pistillata</name>
    <name type="common">Smooth cauliflower coral</name>
    <dbReference type="NCBI Taxonomy" id="50429"/>
    <lineage>
        <taxon>Eukaryota</taxon>
        <taxon>Metazoa</taxon>
        <taxon>Cnidaria</taxon>
        <taxon>Anthozoa</taxon>
        <taxon>Hexacorallia</taxon>
        <taxon>Scleractinia</taxon>
        <taxon>Astrocoeniina</taxon>
        <taxon>Pocilloporidae</taxon>
        <taxon>Stylophora</taxon>
    </lineage>
</organism>
<dbReference type="GO" id="GO:0043539">
    <property type="term" value="F:protein serine/threonine kinase activator activity"/>
    <property type="evidence" value="ECO:0007669"/>
    <property type="project" value="InterPro"/>
</dbReference>
<name>A0A2B4RI02_STYPI</name>
<dbReference type="Pfam" id="PF00069">
    <property type="entry name" value="Pkinase"/>
    <property type="match status" value="1"/>
</dbReference>
<evidence type="ECO:0000256" key="2">
    <source>
        <dbReference type="SAM" id="MobiDB-lite"/>
    </source>
</evidence>
<keyword evidence="5" id="KW-1185">Reference proteome</keyword>
<proteinExistence type="inferred from homology"/>